<dbReference type="EMBL" id="JACRSV010000007">
    <property type="protein sequence ID" value="MBC8560993.1"/>
    <property type="molecule type" value="Genomic_DNA"/>
</dbReference>
<accession>A0A926E7A6</accession>
<comment type="caution">
    <text evidence="2">The sequence shown here is derived from an EMBL/GenBank/DDBJ whole genome shotgun (WGS) entry which is preliminary data.</text>
</comment>
<evidence type="ECO:0000313" key="2">
    <source>
        <dbReference type="EMBL" id="MBC8560993.1"/>
    </source>
</evidence>
<evidence type="ECO:0000256" key="1">
    <source>
        <dbReference type="SAM" id="MobiDB-lite"/>
    </source>
</evidence>
<organism evidence="2 3">
    <name type="scientific">Fumia xinanensis</name>
    <dbReference type="NCBI Taxonomy" id="2763659"/>
    <lineage>
        <taxon>Bacteria</taxon>
        <taxon>Bacillati</taxon>
        <taxon>Bacillota</taxon>
        <taxon>Clostridia</taxon>
        <taxon>Eubacteriales</taxon>
        <taxon>Oscillospiraceae</taxon>
        <taxon>Fumia</taxon>
    </lineage>
</organism>
<proteinExistence type="predicted"/>
<reference evidence="2" key="1">
    <citation type="submission" date="2020-08" db="EMBL/GenBank/DDBJ databases">
        <title>Genome public.</title>
        <authorList>
            <person name="Liu C."/>
            <person name="Sun Q."/>
        </authorList>
    </citation>
    <scope>NUCLEOTIDE SEQUENCE</scope>
    <source>
        <strain evidence="2">NSJ-33</strain>
    </source>
</reference>
<gene>
    <name evidence="2" type="ORF">H8710_13075</name>
</gene>
<protein>
    <submittedName>
        <fullName evidence="2">Uncharacterized protein</fullName>
    </submittedName>
</protein>
<feature type="compositionally biased region" description="Polar residues" evidence="1">
    <location>
        <begin position="1"/>
        <end position="21"/>
    </location>
</feature>
<keyword evidence="3" id="KW-1185">Reference proteome</keyword>
<dbReference type="RefSeq" id="WP_249296292.1">
    <property type="nucleotide sequence ID" value="NZ_JACRSV010000007.1"/>
</dbReference>
<sequence>MNQNQKNTGAVNQKQNPNTNRLLEMVGKKLGKDPNALQQQLAAGKYDSVLGSLNPNDSQKLQTLLNNPKLAQQVINTPQAQQMLKKLLGE</sequence>
<dbReference type="AlphaFoldDB" id="A0A926E7A6"/>
<dbReference type="Proteomes" id="UP000610760">
    <property type="component" value="Unassembled WGS sequence"/>
</dbReference>
<name>A0A926E7A6_9FIRM</name>
<feature type="region of interest" description="Disordered" evidence="1">
    <location>
        <begin position="1"/>
        <end position="22"/>
    </location>
</feature>
<evidence type="ECO:0000313" key="3">
    <source>
        <dbReference type="Proteomes" id="UP000610760"/>
    </source>
</evidence>